<feature type="transmembrane region" description="Helical" evidence="9">
    <location>
        <begin position="7"/>
        <end position="40"/>
    </location>
</feature>
<keyword evidence="12" id="KW-1185">Reference proteome</keyword>
<dbReference type="InterPro" id="IPR041569">
    <property type="entry name" value="AAA_lid_3"/>
</dbReference>
<keyword evidence="6" id="KW-0862">Zinc</keyword>
<accession>B2A3C3</accession>
<dbReference type="PANTHER" id="PTHR23076">
    <property type="entry name" value="METALLOPROTEASE M41 FTSH"/>
    <property type="match status" value="1"/>
</dbReference>
<dbReference type="InParanoid" id="B2A3C3"/>
<evidence type="ECO:0000256" key="5">
    <source>
        <dbReference type="ARBA" id="ARBA00022801"/>
    </source>
</evidence>
<dbReference type="InterPro" id="IPR003960">
    <property type="entry name" value="ATPase_AAA_CS"/>
</dbReference>
<keyword evidence="8" id="KW-0067">ATP-binding</keyword>
<dbReference type="OrthoDB" id="9809379at2"/>
<protein>
    <submittedName>
        <fullName evidence="11">AAA ATPase central domain protein</fullName>
    </submittedName>
</protein>
<dbReference type="InterPro" id="IPR027417">
    <property type="entry name" value="P-loop_NTPase"/>
</dbReference>
<comment type="cofactor">
    <cofactor evidence="1">
        <name>Zn(2+)</name>
        <dbReference type="ChEBI" id="CHEBI:29105"/>
    </cofactor>
</comment>
<dbReference type="GO" id="GO:0016887">
    <property type="term" value="F:ATP hydrolysis activity"/>
    <property type="evidence" value="ECO:0007669"/>
    <property type="project" value="InterPro"/>
</dbReference>
<dbReference type="GO" id="GO:0046872">
    <property type="term" value="F:metal ion binding"/>
    <property type="evidence" value="ECO:0007669"/>
    <property type="project" value="UniProtKB-KW"/>
</dbReference>
<comment type="similarity">
    <text evidence="2">In the C-terminal section; belongs to the peptidase M41 family.</text>
</comment>
<dbReference type="Gene3D" id="3.40.50.300">
    <property type="entry name" value="P-loop containing nucleotide triphosphate hydrolases"/>
    <property type="match status" value="1"/>
</dbReference>
<evidence type="ECO:0000256" key="2">
    <source>
        <dbReference type="ARBA" id="ARBA00010044"/>
    </source>
</evidence>
<evidence type="ECO:0000313" key="11">
    <source>
        <dbReference type="EMBL" id="ACB85053.1"/>
    </source>
</evidence>
<proteinExistence type="inferred from homology"/>
<evidence type="ECO:0000313" key="12">
    <source>
        <dbReference type="Proteomes" id="UP000001683"/>
    </source>
</evidence>
<keyword evidence="9" id="KW-0812">Transmembrane</keyword>
<dbReference type="GO" id="GO:0006508">
    <property type="term" value="P:proteolysis"/>
    <property type="evidence" value="ECO:0007669"/>
    <property type="project" value="UniProtKB-KW"/>
</dbReference>
<evidence type="ECO:0000256" key="4">
    <source>
        <dbReference type="ARBA" id="ARBA00022723"/>
    </source>
</evidence>
<evidence type="ECO:0000256" key="6">
    <source>
        <dbReference type="ARBA" id="ARBA00022833"/>
    </source>
</evidence>
<dbReference type="Gene3D" id="1.10.8.60">
    <property type="match status" value="1"/>
</dbReference>
<dbReference type="Gene3D" id="1.20.58.760">
    <property type="entry name" value="Peptidase M41"/>
    <property type="match status" value="1"/>
</dbReference>
<dbReference type="eggNOG" id="COG0465">
    <property type="taxonomic scope" value="Bacteria"/>
</dbReference>
<dbReference type="AlphaFoldDB" id="B2A3C3"/>
<evidence type="ECO:0000259" key="10">
    <source>
        <dbReference type="SMART" id="SM00382"/>
    </source>
</evidence>
<dbReference type="KEGG" id="nth:Nther_1470"/>
<dbReference type="HOGENOM" id="CLU_000688_16_2_9"/>
<dbReference type="SUPFAM" id="SSF52540">
    <property type="entry name" value="P-loop containing nucleoside triphosphate hydrolases"/>
    <property type="match status" value="1"/>
</dbReference>
<comment type="similarity">
    <text evidence="8">Belongs to the AAA ATPase family.</text>
</comment>
<keyword evidence="3" id="KW-0645">Protease</keyword>
<dbReference type="InterPro" id="IPR003593">
    <property type="entry name" value="AAA+_ATPase"/>
</dbReference>
<evidence type="ECO:0000256" key="1">
    <source>
        <dbReference type="ARBA" id="ARBA00001947"/>
    </source>
</evidence>
<keyword evidence="5" id="KW-0378">Hydrolase</keyword>
<evidence type="ECO:0000256" key="7">
    <source>
        <dbReference type="ARBA" id="ARBA00023049"/>
    </source>
</evidence>
<dbReference type="GO" id="GO:0004222">
    <property type="term" value="F:metalloendopeptidase activity"/>
    <property type="evidence" value="ECO:0007669"/>
    <property type="project" value="InterPro"/>
</dbReference>
<keyword evidence="4" id="KW-0479">Metal-binding</keyword>
<dbReference type="FunFam" id="1.10.8.60:FF:000001">
    <property type="entry name" value="ATP-dependent zinc metalloprotease FtsH"/>
    <property type="match status" value="1"/>
</dbReference>
<dbReference type="InterPro" id="IPR037219">
    <property type="entry name" value="Peptidase_M41-like"/>
</dbReference>
<gene>
    <name evidence="11" type="ordered locus">Nther_1470</name>
</gene>
<sequence>MIIEVSIGIYIALVISFFLIGISPQPVLISGGILLVFYFLYTSKNNGSNSFGSIAKESENVPDIEFQDIGGQKNAVTEVKEALEFLKSKEQADELGIRPIKGLLLSGPPGNGKTLIAKAASKYTDSVFISTSGSEFIEMYAGVGAKRVRKLFKEARKKASRTNKSSAVIFIDELDVLGAKRGSHGSHMEYDQTLNQLLVEMDGLDTETNGIDILIMGATNRVDSLDQALLRPGRFDRIVNVELPDKDGRYEILKLHAQNKPLDEKVDLETVASESFGFSGAHLESLVNETAILALRRNKSKLEKIDFSDAIEKIILGEELPRKPSKRELERIAIHELGHGFVMELLEPGSVAKIAISNRGKSLGYTRRSPSGEQYLKTKSGLENELCFLLAGSKFEEHFLSDRSTGNRDDFNKAFQVADEMIKSGMSSLGIVNYEKLPPDEINNTINQIISHREEQIEKVIDEYEPLIREIKKLLVERELITGEELREFLKGAA</sequence>
<dbReference type="Pfam" id="PF00004">
    <property type="entry name" value="AAA"/>
    <property type="match status" value="1"/>
</dbReference>
<feature type="domain" description="AAA+ ATPase" evidence="10">
    <location>
        <begin position="99"/>
        <end position="245"/>
    </location>
</feature>
<keyword evidence="9" id="KW-0472">Membrane</keyword>
<evidence type="ECO:0000256" key="3">
    <source>
        <dbReference type="ARBA" id="ARBA00022670"/>
    </source>
</evidence>
<dbReference type="Proteomes" id="UP000001683">
    <property type="component" value="Chromosome"/>
</dbReference>
<dbReference type="STRING" id="457570.Nther_1470"/>
<keyword evidence="9" id="KW-1133">Transmembrane helix</keyword>
<keyword evidence="8" id="KW-0547">Nucleotide-binding</keyword>
<dbReference type="InterPro" id="IPR000642">
    <property type="entry name" value="Peptidase_M41"/>
</dbReference>
<dbReference type="InterPro" id="IPR003959">
    <property type="entry name" value="ATPase_AAA_core"/>
</dbReference>
<name>B2A3C3_NATTJ</name>
<evidence type="ECO:0000256" key="9">
    <source>
        <dbReference type="SAM" id="Phobius"/>
    </source>
</evidence>
<dbReference type="EMBL" id="CP001034">
    <property type="protein sequence ID" value="ACB85053.1"/>
    <property type="molecule type" value="Genomic_DNA"/>
</dbReference>
<reference evidence="11 12" key="1">
    <citation type="submission" date="2008-04" db="EMBL/GenBank/DDBJ databases">
        <title>Complete sequence of chromosome of Natranaerobius thermophilus JW/NM-WN-LF.</title>
        <authorList>
            <consortium name="US DOE Joint Genome Institute"/>
            <person name="Copeland A."/>
            <person name="Lucas S."/>
            <person name="Lapidus A."/>
            <person name="Glavina del Rio T."/>
            <person name="Dalin E."/>
            <person name="Tice H."/>
            <person name="Bruce D."/>
            <person name="Goodwin L."/>
            <person name="Pitluck S."/>
            <person name="Chertkov O."/>
            <person name="Brettin T."/>
            <person name="Detter J.C."/>
            <person name="Han C."/>
            <person name="Kuske C.R."/>
            <person name="Schmutz J."/>
            <person name="Larimer F."/>
            <person name="Land M."/>
            <person name="Hauser L."/>
            <person name="Kyrpides N."/>
            <person name="Lykidis A."/>
            <person name="Mesbah N.M."/>
            <person name="Wiegel J."/>
        </authorList>
    </citation>
    <scope>NUCLEOTIDE SEQUENCE [LARGE SCALE GENOMIC DNA]</scope>
    <source>
        <strain evidence="12">ATCC BAA-1301 / DSM 18059 / JW/NM-WN-LF</strain>
    </source>
</reference>
<dbReference type="Pfam" id="PF01434">
    <property type="entry name" value="Peptidase_M41"/>
    <property type="match status" value="1"/>
</dbReference>
<evidence type="ECO:0000256" key="8">
    <source>
        <dbReference type="RuleBase" id="RU003651"/>
    </source>
</evidence>
<dbReference type="GO" id="GO:0004176">
    <property type="term" value="F:ATP-dependent peptidase activity"/>
    <property type="evidence" value="ECO:0007669"/>
    <property type="project" value="InterPro"/>
</dbReference>
<dbReference type="SUPFAM" id="SSF140990">
    <property type="entry name" value="FtsH protease domain-like"/>
    <property type="match status" value="1"/>
</dbReference>
<dbReference type="PANTHER" id="PTHR23076:SF97">
    <property type="entry name" value="ATP-DEPENDENT ZINC METALLOPROTEASE YME1L1"/>
    <property type="match status" value="1"/>
</dbReference>
<dbReference type="SMART" id="SM00382">
    <property type="entry name" value="AAA"/>
    <property type="match status" value="1"/>
</dbReference>
<reference evidence="11 12" key="2">
    <citation type="journal article" date="2011" name="J. Bacteriol.">
        <title>Complete genome sequence of the anaerobic, halophilic alkalithermophile Natranaerobius thermophilus JW/NM-WN-LF.</title>
        <authorList>
            <person name="Zhao B."/>
            <person name="Mesbah N.M."/>
            <person name="Dalin E."/>
            <person name="Goodwin L."/>
            <person name="Nolan M."/>
            <person name="Pitluck S."/>
            <person name="Chertkov O."/>
            <person name="Brettin T.S."/>
            <person name="Han J."/>
            <person name="Larimer F.W."/>
            <person name="Land M.L."/>
            <person name="Hauser L."/>
            <person name="Kyrpides N."/>
            <person name="Wiegel J."/>
        </authorList>
    </citation>
    <scope>NUCLEOTIDE SEQUENCE [LARGE SCALE GENOMIC DNA]</scope>
    <source>
        <strain evidence="12">ATCC BAA-1301 / DSM 18059 / JW/NM-WN-LF</strain>
    </source>
</reference>
<keyword evidence="7" id="KW-0482">Metalloprotease</keyword>
<dbReference type="GO" id="GO:0005524">
    <property type="term" value="F:ATP binding"/>
    <property type="evidence" value="ECO:0007669"/>
    <property type="project" value="UniProtKB-KW"/>
</dbReference>
<dbReference type="Pfam" id="PF17862">
    <property type="entry name" value="AAA_lid_3"/>
    <property type="match status" value="1"/>
</dbReference>
<dbReference type="FunFam" id="3.40.50.300:FF:002568">
    <property type="entry name" value="Cell division protein (FtsH)"/>
    <property type="match status" value="1"/>
</dbReference>
<dbReference type="PROSITE" id="PS00674">
    <property type="entry name" value="AAA"/>
    <property type="match status" value="1"/>
</dbReference>
<organism evidence="11 12">
    <name type="scientific">Natranaerobius thermophilus (strain ATCC BAA-1301 / DSM 18059 / JW/NM-WN-LF)</name>
    <dbReference type="NCBI Taxonomy" id="457570"/>
    <lineage>
        <taxon>Bacteria</taxon>
        <taxon>Bacillati</taxon>
        <taxon>Bacillota</taxon>
        <taxon>Clostridia</taxon>
        <taxon>Natranaerobiales</taxon>
        <taxon>Natranaerobiaceae</taxon>
        <taxon>Natranaerobius</taxon>
    </lineage>
</organism>
<dbReference type="RefSeq" id="WP_012447925.1">
    <property type="nucleotide sequence ID" value="NC_010718.1"/>
</dbReference>